<sequence>MEVQLMAISLLTLSPCLLTYLPLISALPFLSIVLVPPDRDEADIFFSTPSTSGCSDESDSLSDGATFTGPGPVRVGLLLNQIPSSSRTGASSFPGPSEVQRGVVPWLVQLAHRRVSWARNNNKRNQMTRHSSTRF</sequence>
<name>A0AAI9ZY56_9PEZI</name>
<evidence type="ECO:0000313" key="1">
    <source>
        <dbReference type="EMBL" id="KAK1640400.1"/>
    </source>
</evidence>
<keyword evidence="2" id="KW-1185">Reference proteome</keyword>
<dbReference type="AlphaFoldDB" id="A0AAI9ZY56"/>
<comment type="caution">
    <text evidence="1">The sequence shown here is derived from an EMBL/GenBank/DDBJ whole genome shotgun (WGS) entry which is preliminary data.</text>
</comment>
<dbReference type="EMBL" id="JAHMHQ010000004">
    <property type="protein sequence ID" value="KAK1640400.1"/>
    <property type="molecule type" value="Genomic_DNA"/>
</dbReference>
<dbReference type="GeneID" id="85466919"/>
<proteinExistence type="predicted"/>
<evidence type="ECO:0000313" key="2">
    <source>
        <dbReference type="Proteomes" id="UP001243989"/>
    </source>
</evidence>
<dbReference type="RefSeq" id="XP_060449007.1">
    <property type="nucleotide sequence ID" value="XM_060582057.1"/>
</dbReference>
<accession>A0AAI9ZY56</accession>
<gene>
    <name evidence="1" type="ORF">BDP81DRAFT_162820</name>
</gene>
<organism evidence="1 2">
    <name type="scientific">Colletotrichum phormii</name>
    <dbReference type="NCBI Taxonomy" id="359342"/>
    <lineage>
        <taxon>Eukaryota</taxon>
        <taxon>Fungi</taxon>
        <taxon>Dikarya</taxon>
        <taxon>Ascomycota</taxon>
        <taxon>Pezizomycotina</taxon>
        <taxon>Sordariomycetes</taxon>
        <taxon>Hypocreomycetidae</taxon>
        <taxon>Glomerellales</taxon>
        <taxon>Glomerellaceae</taxon>
        <taxon>Colletotrichum</taxon>
        <taxon>Colletotrichum acutatum species complex</taxon>
    </lineage>
</organism>
<reference evidence="1" key="1">
    <citation type="submission" date="2021-06" db="EMBL/GenBank/DDBJ databases">
        <title>Comparative genomics, transcriptomics and evolutionary studies reveal genomic signatures of adaptation to plant cell wall in hemibiotrophic fungi.</title>
        <authorList>
            <consortium name="DOE Joint Genome Institute"/>
            <person name="Baroncelli R."/>
            <person name="Diaz J.F."/>
            <person name="Benocci T."/>
            <person name="Peng M."/>
            <person name="Battaglia E."/>
            <person name="Haridas S."/>
            <person name="Andreopoulos W."/>
            <person name="Labutti K."/>
            <person name="Pangilinan J."/>
            <person name="Floch G.L."/>
            <person name="Makela M.R."/>
            <person name="Henrissat B."/>
            <person name="Grigoriev I.V."/>
            <person name="Crouch J.A."/>
            <person name="De Vries R.P."/>
            <person name="Sukno S.A."/>
            <person name="Thon M.R."/>
        </authorList>
    </citation>
    <scope>NUCLEOTIDE SEQUENCE</scope>
    <source>
        <strain evidence="1">CBS 102054</strain>
    </source>
</reference>
<dbReference type="Proteomes" id="UP001243989">
    <property type="component" value="Unassembled WGS sequence"/>
</dbReference>
<protein>
    <submittedName>
        <fullName evidence="1">Uncharacterized protein</fullName>
    </submittedName>
</protein>